<dbReference type="PANTHER" id="PTHR12598">
    <property type="entry name" value="COPPER HOMEOSTASIS PROTEIN CUTC"/>
    <property type="match status" value="1"/>
</dbReference>
<proteinExistence type="inferred from homology"/>
<keyword evidence="4" id="KW-1185">Reference proteome</keyword>
<comment type="similarity">
    <text evidence="1">Belongs to the CutC family.</text>
</comment>
<evidence type="ECO:0000313" key="4">
    <source>
        <dbReference type="Proteomes" id="UP000580910"/>
    </source>
</evidence>
<reference evidence="3 4" key="1">
    <citation type="submission" date="2020-07" db="EMBL/GenBank/DDBJ databases">
        <title>Sequencing the genomes of 1000 actinobacteria strains.</title>
        <authorList>
            <person name="Klenk H.-P."/>
        </authorList>
    </citation>
    <scope>NUCLEOTIDE SEQUENCE [LARGE SCALE GENOMIC DNA]</scope>
    <source>
        <strain evidence="3 4">DSM 21349</strain>
    </source>
</reference>
<dbReference type="SUPFAM" id="SSF110395">
    <property type="entry name" value="CutC-like"/>
    <property type="match status" value="1"/>
</dbReference>
<gene>
    <name evidence="3" type="ORF">FB382_000282</name>
</gene>
<dbReference type="Gene3D" id="3.20.20.380">
    <property type="entry name" value="Copper homeostasis (CutC) domain"/>
    <property type="match status" value="1"/>
</dbReference>
<dbReference type="Proteomes" id="UP000580910">
    <property type="component" value="Unassembled WGS sequence"/>
</dbReference>
<protein>
    <recommendedName>
        <fullName evidence="2">Copper homeostasis protein cutC homolog</fullName>
    </recommendedName>
</protein>
<accession>A0A7W3IWN0</accession>
<dbReference type="RefSeq" id="WP_182536179.1">
    <property type="nucleotide sequence ID" value="NZ_JACGXA010000001.1"/>
</dbReference>
<dbReference type="InterPro" id="IPR036822">
    <property type="entry name" value="CutC-like_dom_sf"/>
</dbReference>
<evidence type="ECO:0000313" key="3">
    <source>
        <dbReference type="EMBL" id="MBA8801991.1"/>
    </source>
</evidence>
<evidence type="ECO:0000256" key="1">
    <source>
        <dbReference type="ARBA" id="ARBA00007768"/>
    </source>
</evidence>
<dbReference type="AlphaFoldDB" id="A0A7W3IWN0"/>
<evidence type="ECO:0000256" key="2">
    <source>
        <dbReference type="ARBA" id="ARBA00019014"/>
    </source>
</evidence>
<dbReference type="InterPro" id="IPR005627">
    <property type="entry name" value="CutC-like"/>
</dbReference>
<comment type="caution">
    <text evidence="3">The sequence shown here is derived from an EMBL/GenBank/DDBJ whole genome shotgun (WGS) entry which is preliminary data.</text>
</comment>
<organism evidence="3 4">
    <name type="scientific">Nocardioides ginsengisegetis</name>
    <dbReference type="NCBI Taxonomy" id="661491"/>
    <lineage>
        <taxon>Bacteria</taxon>
        <taxon>Bacillati</taxon>
        <taxon>Actinomycetota</taxon>
        <taxon>Actinomycetes</taxon>
        <taxon>Propionibacteriales</taxon>
        <taxon>Nocardioidaceae</taxon>
        <taxon>Nocardioides</taxon>
    </lineage>
</organism>
<dbReference type="PANTHER" id="PTHR12598:SF0">
    <property type="entry name" value="COPPER HOMEOSTASIS PROTEIN CUTC HOMOLOG"/>
    <property type="match status" value="1"/>
</dbReference>
<dbReference type="EMBL" id="JACGXA010000001">
    <property type="protein sequence ID" value="MBA8801991.1"/>
    <property type="molecule type" value="Genomic_DNA"/>
</dbReference>
<sequence length="238" mass="25317">MSDALLEVTVLGPRDVPGAEEGRADRLHLVGAGDGTHGLSPEPALVSSVCRETDLPVFVLLRLNDSWTTTGGELTRLVGLAEDYLRCGAAGVSFGFLDSDLLVDTEVCRHLADSLPGVPWTFHDAFDATLEPARAWRQLVGLPGLVAARSAGSPQGMAVGYDDLLATAQSAPEVARLLMPGTGLLAEHVPWLVQAGVTQFHLGRQVRPGASYKSYVDAGLLRSWRLLLDHTMTRTVAG</sequence>
<dbReference type="Pfam" id="PF03932">
    <property type="entry name" value="CutC"/>
    <property type="match status" value="1"/>
</dbReference>
<name>A0A7W3IWN0_9ACTN</name>
<dbReference type="GO" id="GO:0005507">
    <property type="term" value="F:copper ion binding"/>
    <property type="evidence" value="ECO:0007669"/>
    <property type="project" value="TreeGrafter"/>
</dbReference>